<feature type="compositionally biased region" description="Basic and acidic residues" evidence="1">
    <location>
        <begin position="1"/>
        <end position="11"/>
    </location>
</feature>
<dbReference type="Proteomes" id="UP001500124">
    <property type="component" value="Unassembled WGS sequence"/>
</dbReference>
<feature type="region of interest" description="Disordered" evidence="1">
    <location>
        <begin position="305"/>
        <end position="345"/>
    </location>
</feature>
<dbReference type="InterPro" id="IPR036086">
    <property type="entry name" value="ParB/Sulfiredoxin_sf"/>
</dbReference>
<sequence length="527" mass="58073">MLNTNRSHEEQSVSDTATTTPMQRVTLQLGQIRVNENNVRQDLNLDEKFLKSVAANGVKVPVVVLPLGEDTYELKMGHRRYFAARATKETGEEQDAIEVPAYVLDPSLREAGEDFIDQLIENDNDYRRGLTELEQADALFGAVGAGMKQARVAELTGRSRRDVSQAVRTAKSVGERTRSALAEAGTYDLDLEVLGVLGEFDDDAAAVNRLLDAYAKGRFEFQVQWERDDRAEQRAREQVRPQLQAAGVRLAEDGDTLPATVEPLSELDGPDGEPMSAEAHAECPGHVATWAENPREPGEVEYFCTDPERFGHYPPQEDASETDGDQAEEQPQATGAAKPSEPSREYVKAGNKAYRAAEKARQAWLKDLIGRKTAPKPLAAFVTEQLLSCPKPVAQWVGDAGRRDLVKELTGYDAPAERAKSATPAKLTLLNFAVLAATFEKRMCEVRTWRTDSAARSAVYELREIREDARTWLEFLAEIGYPLSSVEQAIVDDEPYQEGEPDAADADGQADEDTPDAVSVEDSEDAS</sequence>
<feature type="domain" description="ParB-like N-terminal" evidence="2">
    <location>
        <begin position="25"/>
        <end position="123"/>
    </location>
</feature>
<feature type="compositionally biased region" description="Acidic residues" evidence="1">
    <location>
        <begin position="490"/>
        <end position="527"/>
    </location>
</feature>
<dbReference type="PANTHER" id="PTHR33375">
    <property type="entry name" value="CHROMOSOME-PARTITIONING PROTEIN PARB-RELATED"/>
    <property type="match status" value="1"/>
</dbReference>
<gene>
    <name evidence="3" type="ORF">GCM10023336_40640</name>
</gene>
<feature type="compositionally biased region" description="Acidic residues" evidence="1">
    <location>
        <begin position="318"/>
        <end position="328"/>
    </location>
</feature>
<feature type="region of interest" description="Disordered" evidence="1">
    <location>
        <begin position="1"/>
        <end position="22"/>
    </location>
</feature>
<evidence type="ECO:0000256" key="1">
    <source>
        <dbReference type="SAM" id="MobiDB-lite"/>
    </source>
</evidence>
<evidence type="ECO:0000259" key="2">
    <source>
        <dbReference type="SMART" id="SM00470"/>
    </source>
</evidence>
<proteinExistence type="predicted"/>
<comment type="caution">
    <text evidence="3">The sequence shown here is derived from an EMBL/GenBank/DDBJ whole genome shotgun (WGS) entry which is preliminary data.</text>
</comment>
<dbReference type="InterPro" id="IPR050336">
    <property type="entry name" value="Chromosome_partition/occlusion"/>
</dbReference>
<name>A0ABP9KNU7_9ACTN</name>
<dbReference type="EMBL" id="BAABKC010000057">
    <property type="protein sequence ID" value="GAA5062337.1"/>
    <property type="molecule type" value="Genomic_DNA"/>
</dbReference>
<accession>A0ABP9KNU7</accession>
<dbReference type="Pfam" id="PF02195">
    <property type="entry name" value="ParB_N"/>
    <property type="match status" value="1"/>
</dbReference>
<dbReference type="SUPFAM" id="SSF109709">
    <property type="entry name" value="KorB DNA-binding domain-like"/>
    <property type="match status" value="1"/>
</dbReference>
<reference evidence="4" key="1">
    <citation type="journal article" date="2019" name="Int. J. Syst. Evol. Microbiol.">
        <title>The Global Catalogue of Microorganisms (GCM) 10K type strain sequencing project: providing services to taxonomists for standard genome sequencing and annotation.</title>
        <authorList>
            <consortium name="The Broad Institute Genomics Platform"/>
            <consortium name="The Broad Institute Genome Sequencing Center for Infectious Disease"/>
            <person name="Wu L."/>
            <person name="Ma J."/>
        </authorList>
    </citation>
    <scope>NUCLEOTIDE SEQUENCE [LARGE SCALE GENOMIC DNA]</scope>
    <source>
        <strain evidence="4">JCM 18410</strain>
    </source>
</reference>
<dbReference type="InterPro" id="IPR003115">
    <property type="entry name" value="ParB_N"/>
</dbReference>
<feature type="region of interest" description="Disordered" evidence="1">
    <location>
        <begin position="250"/>
        <end position="280"/>
    </location>
</feature>
<protein>
    <recommendedName>
        <fullName evidence="2">ParB-like N-terminal domain-containing protein</fullName>
    </recommendedName>
</protein>
<keyword evidence="4" id="KW-1185">Reference proteome</keyword>
<dbReference type="Gene3D" id="1.10.10.730">
    <property type="entry name" value="KorB DNA-binding domain"/>
    <property type="match status" value="1"/>
</dbReference>
<dbReference type="Gene3D" id="3.90.1530.30">
    <property type="match status" value="1"/>
</dbReference>
<dbReference type="SMART" id="SM00470">
    <property type="entry name" value="ParB"/>
    <property type="match status" value="1"/>
</dbReference>
<feature type="region of interest" description="Disordered" evidence="1">
    <location>
        <begin position="489"/>
        <end position="527"/>
    </location>
</feature>
<dbReference type="SUPFAM" id="SSF110849">
    <property type="entry name" value="ParB/Sulfiredoxin"/>
    <property type="match status" value="1"/>
</dbReference>
<feature type="compositionally biased region" description="Polar residues" evidence="1">
    <location>
        <begin position="13"/>
        <end position="22"/>
    </location>
</feature>
<dbReference type="PANTHER" id="PTHR33375:SF1">
    <property type="entry name" value="CHROMOSOME-PARTITIONING PROTEIN PARB-RELATED"/>
    <property type="match status" value="1"/>
</dbReference>
<dbReference type="InterPro" id="IPR042075">
    <property type="entry name" value="KorB_DNA-db"/>
</dbReference>
<organism evidence="3 4">
    <name type="scientific">Streptomyces similanensis</name>
    <dbReference type="NCBI Taxonomy" id="1274988"/>
    <lineage>
        <taxon>Bacteria</taxon>
        <taxon>Bacillati</taxon>
        <taxon>Actinomycetota</taxon>
        <taxon>Actinomycetes</taxon>
        <taxon>Kitasatosporales</taxon>
        <taxon>Streptomycetaceae</taxon>
        <taxon>Streptomyces</taxon>
    </lineage>
</organism>
<evidence type="ECO:0000313" key="3">
    <source>
        <dbReference type="EMBL" id="GAA5062337.1"/>
    </source>
</evidence>
<evidence type="ECO:0000313" key="4">
    <source>
        <dbReference type="Proteomes" id="UP001500124"/>
    </source>
</evidence>